<name>D1Z126_METPS</name>
<organism evidence="1 2">
    <name type="scientific">Methanocella paludicola (strain DSM 17711 / JCM 13418 / NBRC 101707 / SANAE)</name>
    <dbReference type="NCBI Taxonomy" id="304371"/>
    <lineage>
        <taxon>Archaea</taxon>
        <taxon>Methanobacteriati</taxon>
        <taxon>Methanobacteriota</taxon>
        <taxon>Stenosarchaea group</taxon>
        <taxon>Methanomicrobia</taxon>
        <taxon>Methanocellales</taxon>
        <taxon>Methanocellaceae</taxon>
        <taxon>Methanocella</taxon>
    </lineage>
</organism>
<keyword evidence="2" id="KW-1185">Reference proteome</keyword>
<dbReference type="Proteomes" id="UP000001882">
    <property type="component" value="Chromosome"/>
</dbReference>
<sequence>MPVDMLDELGQKEISITELLDEMRYVKGYSSIMTPLTDEYMKSHDRTFFYDGDLMEYQVGTSRVVKAVVDGESFVVKKDGKEYRGDKARALFKDDADFKQWKKTWDGDKNALVSDACAYLKVYQYNHVYALKELQLPGEFKFCTVRELMVFLKSREFEAVQARYLPQKDSLRKVRAGDDEE</sequence>
<dbReference type="AlphaFoldDB" id="D1Z126"/>
<reference evidence="2" key="3">
    <citation type="journal article" date="2011" name="PLoS ONE">
        <title>Genome sequence of a mesophilic hydrogenotrophic methanogen Methanocella paludicola, the first cultivated representative of the order Methanocellales.</title>
        <authorList>
            <person name="Sakai S."/>
            <person name="Takaki Y."/>
            <person name="Shimamura S."/>
            <person name="Sekine M."/>
            <person name="Tajima T."/>
            <person name="Kosugi H."/>
            <person name="Ichikawa N."/>
            <person name="Tasumi E."/>
            <person name="Hiraki A.T."/>
            <person name="Shimizu A."/>
            <person name="Kato Y."/>
            <person name="Nishiko R."/>
            <person name="Mori K."/>
            <person name="Fujita N."/>
            <person name="Imachi H."/>
            <person name="Takai K."/>
        </authorList>
    </citation>
    <scope>NUCLEOTIDE SEQUENCE [LARGE SCALE GENOMIC DNA]</scope>
    <source>
        <strain evidence="2">DSM 17711 / JCM 13418 / NBRC 101707 / SANAE</strain>
    </source>
</reference>
<dbReference type="KEGG" id="mpd:MCP_2326"/>
<protein>
    <submittedName>
        <fullName evidence="1">Uncharacterized protein</fullName>
    </submittedName>
</protein>
<accession>D1Z126</accession>
<reference evidence="1 2" key="2">
    <citation type="journal article" date="2008" name="Int. J. Syst. Evol. Microbiol.">
        <title>Methanocella paludicola gen. nov., sp. nov., a methane-producing archaeon, the first isolate of the lineage 'Rice Cluster I', and proposal of the new archaeal order Methanocellales ord. nov.</title>
        <authorList>
            <person name="Sakai S."/>
            <person name="Imachi H."/>
            <person name="Hanada S."/>
            <person name="Ohashi A."/>
            <person name="Harada H."/>
            <person name="Kamagata Y."/>
        </authorList>
    </citation>
    <scope>NUCLEOTIDE SEQUENCE [LARGE SCALE GENOMIC DNA]</scope>
    <source>
        <strain evidence="2">DSM 17711 / JCM 13418 / NBRC 101707 / SANAE</strain>
    </source>
</reference>
<reference evidence="1 2" key="1">
    <citation type="journal article" date="2007" name="Appl. Environ. Microbiol.">
        <title>Isolation of key methanogens for global methane emission from rice paddy fields: a novel isolate affiliated with the clone cluster rice cluster I.</title>
        <authorList>
            <person name="Sakai S."/>
            <person name="Imachi H."/>
            <person name="Sekiguchi Y."/>
            <person name="Ohashi A."/>
            <person name="Harada H."/>
            <person name="Kamagata Y."/>
        </authorList>
    </citation>
    <scope>NUCLEOTIDE SEQUENCE [LARGE SCALE GENOMIC DNA]</scope>
    <source>
        <strain evidence="2">DSM 17711 / JCM 13418 / NBRC 101707 / SANAE</strain>
    </source>
</reference>
<evidence type="ECO:0000313" key="2">
    <source>
        <dbReference type="Proteomes" id="UP000001882"/>
    </source>
</evidence>
<dbReference type="EMBL" id="AP011532">
    <property type="protein sequence ID" value="BAI62398.1"/>
    <property type="molecule type" value="Genomic_DNA"/>
</dbReference>
<dbReference type="eggNOG" id="arCOG11665">
    <property type="taxonomic scope" value="Archaea"/>
</dbReference>
<evidence type="ECO:0000313" key="1">
    <source>
        <dbReference type="EMBL" id="BAI62398.1"/>
    </source>
</evidence>
<gene>
    <name evidence="1" type="ordered locus">MCP_2326</name>
</gene>
<proteinExistence type="predicted"/>
<dbReference type="InParanoid" id="D1Z126"/>